<accession>A0AAV6J8R2</accession>
<dbReference type="EMBL" id="JACTNZ010000008">
    <property type="protein sequence ID" value="KAG5536323.1"/>
    <property type="molecule type" value="Genomic_DNA"/>
</dbReference>
<evidence type="ECO:0000256" key="1">
    <source>
        <dbReference type="SAM" id="MobiDB-lite"/>
    </source>
</evidence>
<protein>
    <submittedName>
        <fullName evidence="2">Uncharacterized protein</fullName>
    </submittedName>
</protein>
<feature type="compositionally biased region" description="Low complexity" evidence="1">
    <location>
        <begin position="39"/>
        <end position="55"/>
    </location>
</feature>
<proteinExistence type="predicted"/>
<name>A0AAV6J8R2_9ERIC</name>
<feature type="region of interest" description="Disordered" evidence="1">
    <location>
        <begin position="1"/>
        <end position="27"/>
    </location>
</feature>
<sequence length="69" mass="7623">MSSKKKETRKSTKSSHQSNPPSICAPNAAGICIPRIHMQQQQPSTTTPKPLQKSPVPNKKVNFCAYVFI</sequence>
<feature type="region of interest" description="Disordered" evidence="1">
    <location>
        <begin position="36"/>
        <end position="55"/>
    </location>
</feature>
<organism evidence="2 3">
    <name type="scientific">Rhododendron griersonianum</name>
    <dbReference type="NCBI Taxonomy" id="479676"/>
    <lineage>
        <taxon>Eukaryota</taxon>
        <taxon>Viridiplantae</taxon>
        <taxon>Streptophyta</taxon>
        <taxon>Embryophyta</taxon>
        <taxon>Tracheophyta</taxon>
        <taxon>Spermatophyta</taxon>
        <taxon>Magnoliopsida</taxon>
        <taxon>eudicotyledons</taxon>
        <taxon>Gunneridae</taxon>
        <taxon>Pentapetalae</taxon>
        <taxon>asterids</taxon>
        <taxon>Ericales</taxon>
        <taxon>Ericaceae</taxon>
        <taxon>Ericoideae</taxon>
        <taxon>Rhodoreae</taxon>
        <taxon>Rhododendron</taxon>
    </lineage>
</organism>
<dbReference type="AlphaFoldDB" id="A0AAV6J8R2"/>
<dbReference type="Proteomes" id="UP000823749">
    <property type="component" value="Chromosome 8"/>
</dbReference>
<keyword evidence="3" id="KW-1185">Reference proteome</keyword>
<gene>
    <name evidence="2" type="ORF">RHGRI_023933</name>
</gene>
<evidence type="ECO:0000313" key="2">
    <source>
        <dbReference type="EMBL" id="KAG5536323.1"/>
    </source>
</evidence>
<comment type="caution">
    <text evidence="2">The sequence shown here is derived from an EMBL/GenBank/DDBJ whole genome shotgun (WGS) entry which is preliminary data.</text>
</comment>
<reference evidence="2" key="1">
    <citation type="submission" date="2020-08" db="EMBL/GenBank/DDBJ databases">
        <title>Plant Genome Project.</title>
        <authorList>
            <person name="Zhang R.-G."/>
        </authorList>
    </citation>
    <scope>NUCLEOTIDE SEQUENCE</scope>
    <source>
        <strain evidence="2">WSP0</strain>
        <tissue evidence="2">Leaf</tissue>
    </source>
</reference>
<evidence type="ECO:0000313" key="3">
    <source>
        <dbReference type="Proteomes" id="UP000823749"/>
    </source>
</evidence>
<feature type="compositionally biased region" description="Basic residues" evidence="1">
    <location>
        <begin position="1"/>
        <end position="13"/>
    </location>
</feature>